<protein>
    <submittedName>
        <fullName evidence="2">Uncharacterized protein</fullName>
    </submittedName>
</protein>
<feature type="compositionally biased region" description="Polar residues" evidence="1">
    <location>
        <begin position="1"/>
        <end position="10"/>
    </location>
</feature>
<feature type="region of interest" description="Disordered" evidence="1">
    <location>
        <begin position="637"/>
        <end position="672"/>
    </location>
</feature>
<feature type="compositionally biased region" description="Basic and acidic residues" evidence="1">
    <location>
        <begin position="637"/>
        <end position="658"/>
    </location>
</feature>
<comment type="caution">
    <text evidence="2">The sequence shown here is derived from an EMBL/GenBank/DDBJ whole genome shotgun (WGS) entry which is preliminary data.</text>
</comment>
<reference evidence="2" key="1">
    <citation type="submission" date="2023-10" db="EMBL/GenBank/DDBJ databases">
        <authorList>
            <person name="Chen Y."/>
            <person name="Shah S."/>
            <person name="Dougan E. K."/>
            <person name="Thang M."/>
            <person name="Chan C."/>
        </authorList>
    </citation>
    <scope>NUCLEOTIDE SEQUENCE [LARGE SCALE GENOMIC DNA]</scope>
</reference>
<sequence>MTRSRPTGSIFTADVGGRAAGSTGRGPLGAAAGPGCGELPVPGSTGLRLGLDAARAALAQRCGTADAALALVDAIQGLSEGLDVGAHPRLCLPSQERQALLRALTGALRAREELRGAVLAHEQLAACAEEPADAPAVASLRDRAGRAAAAPAAWLALAADGGSAGRLAPGPGERQVGALAALNAELWGRYFQAWLAAADERRDLWRATRRDAASRLLGTRSRAIALRQLLKALPFTSEHAIPRDLPRDELVRDTARERTGTFLSATDAGVCKVRFGDHVELMPAGRLVWRRSGPHPFVGGLCLLAWALATRQRGERHLAQLRQRMLTGGGSGARPLARLAAASEDAAVGRRVFFEAWAAACRAARASQRAVLAEAWAAWRGALAQARHAAAKAHFEGMTREFGAARLAVARQTRRHELLERKLAEIGSLQGQFWSSWVLQEGVRTALWLVRETSSGPRLALCFRAWAAARRQERGRRRFLARNMAQAQKSTASRHFLEWKVLVRLERQQSAERALRARDGEFRQREVELSRVRGMLGEGPRLLAAAVGRVEQLEASLQAAERAIEHGARHAQGLERQAARLERESATPAALAEERGLLAAASRERDEARQEEGGLREELARERARLGELLRELQQEREQRRALAQRQEEEARERRREQATSGPLRRQPRVEL</sequence>
<feature type="region of interest" description="Disordered" evidence="1">
    <location>
        <begin position="1"/>
        <end position="26"/>
    </location>
</feature>
<name>A0ABN9PBJ1_9DINO</name>
<evidence type="ECO:0000313" key="3">
    <source>
        <dbReference type="Proteomes" id="UP001189429"/>
    </source>
</evidence>
<organism evidence="2 3">
    <name type="scientific">Prorocentrum cordatum</name>
    <dbReference type="NCBI Taxonomy" id="2364126"/>
    <lineage>
        <taxon>Eukaryota</taxon>
        <taxon>Sar</taxon>
        <taxon>Alveolata</taxon>
        <taxon>Dinophyceae</taxon>
        <taxon>Prorocentrales</taxon>
        <taxon>Prorocentraceae</taxon>
        <taxon>Prorocentrum</taxon>
    </lineage>
</organism>
<proteinExistence type="predicted"/>
<keyword evidence="3" id="KW-1185">Reference proteome</keyword>
<gene>
    <name evidence="2" type="ORF">PCOR1329_LOCUS1431</name>
</gene>
<evidence type="ECO:0000256" key="1">
    <source>
        <dbReference type="SAM" id="MobiDB-lite"/>
    </source>
</evidence>
<feature type="region of interest" description="Disordered" evidence="1">
    <location>
        <begin position="568"/>
        <end position="589"/>
    </location>
</feature>
<dbReference type="Proteomes" id="UP001189429">
    <property type="component" value="Unassembled WGS sequence"/>
</dbReference>
<evidence type="ECO:0000313" key="2">
    <source>
        <dbReference type="EMBL" id="CAK0790061.1"/>
    </source>
</evidence>
<accession>A0ABN9PBJ1</accession>
<dbReference type="EMBL" id="CAUYUJ010000348">
    <property type="protein sequence ID" value="CAK0790061.1"/>
    <property type="molecule type" value="Genomic_DNA"/>
</dbReference>